<organism evidence="2 3">
    <name type="scientific">Slackia piriformis YIT 12062</name>
    <dbReference type="NCBI Taxonomy" id="742818"/>
    <lineage>
        <taxon>Bacteria</taxon>
        <taxon>Bacillati</taxon>
        <taxon>Actinomycetota</taxon>
        <taxon>Coriobacteriia</taxon>
        <taxon>Eggerthellales</taxon>
        <taxon>Eggerthellaceae</taxon>
        <taxon>Slackia</taxon>
    </lineage>
</organism>
<dbReference type="OrthoDB" id="4966203at2"/>
<dbReference type="InParanoid" id="K0YK58"/>
<accession>K0YK58</accession>
<dbReference type="HOGENOM" id="CLU_070751_0_0_11"/>
<dbReference type="AlphaFoldDB" id="K0YK58"/>
<dbReference type="Proteomes" id="UP000006069">
    <property type="component" value="Unassembled WGS sequence"/>
</dbReference>
<keyword evidence="1" id="KW-0472">Membrane</keyword>
<dbReference type="Pfam" id="PF09997">
    <property type="entry name" value="DUF2238"/>
    <property type="match status" value="1"/>
</dbReference>
<feature type="transmembrane region" description="Helical" evidence="1">
    <location>
        <begin position="47"/>
        <end position="64"/>
    </location>
</feature>
<dbReference type="RefSeq" id="WP_009139716.1">
    <property type="nucleotide sequence ID" value="NZ_JH815198.1"/>
</dbReference>
<dbReference type="PATRIC" id="fig|742818.3.peg.1610"/>
<feature type="transmembrane region" description="Helical" evidence="1">
    <location>
        <begin position="110"/>
        <end position="127"/>
    </location>
</feature>
<gene>
    <name evidence="2" type="ORF">HMPREF9451_01523</name>
</gene>
<protein>
    <submittedName>
        <fullName evidence="2">Uncharacterized protein</fullName>
    </submittedName>
</protein>
<feature type="transmembrane region" description="Helical" evidence="1">
    <location>
        <begin position="230"/>
        <end position="248"/>
    </location>
</feature>
<reference evidence="2 3" key="1">
    <citation type="submission" date="2012-08" db="EMBL/GenBank/DDBJ databases">
        <title>The Genome Sequence of Slackia piriformis YIT 12062.</title>
        <authorList>
            <consortium name="The Broad Institute Genome Sequencing Platform"/>
            <person name="Earl A."/>
            <person name="Ward D."/>
            <person name="Feldgarden M."/>
            <person name="Gevers D."/>
            <person name="Morotomi M."/>
            <person name="Walker B."/>
            <person name="Young S.K."/>
            <person name="Zeng Q."/>
            <person name="Gargeya S."/>
            <person name="Fitzgerald M."/>
            <person name="Haas B."/>
            <person name="Abouelleil A."/>
            <person name="Alvarado L."/>
            <person name="Arachchi H.M."/>
            <person name="Berlin A.M."/>
            <person name="Chapman S.B."/>
            <person name="Goldberg J."/>
            <person name="Griggs A."/>
            <person name="Gujja S."/>
            <person name="Hansen M."/>
            <person name="Howarth C."/>
            <person name="Imamovic A."/>
            <person name="Larimer J."/>
            <person name="McCowen C."/>
            <person name="Montmayeur A."/>
            <person name="Murphy C."/>
            <person name="Neiman D."/>
            <person name="Pearson M."/>
            <person name="Priest M."/>
            <person name="Roberts A."/>
            <person name="Saif S."/>
            <person name="Shea T."/>
            <person name="Sisk P."/>
            <person name="Sykes S."/>
            <person name="Wortman J."/>
            <person name="Nusbaum C."/>
            <person name="Birren B."/>
        </authorList>
    </citation>
    <scope>NUCLEOTIDE SEQUENCE [LARGE SCALE GENOMIC DNA]</scope>
    <source>
        <strain evidence="2 3">YIT 12062</strain>
    </source>
</reference>
<feature type="transmembrane region" description="Helical" evidence="1">
    <location>
        <begin position="139"/>
        <end position="159"/>
    </location>
</feature>
<proteinExistence type="predicted"/>
<feature type="transmembrane region" description="Helical" evidence="1">
    <location>
        <begin position="20"/>
        <end position="41"/>
    </location>
</feature>
<evidence type="ECO:0000313" key="3">
    <source>
        <dbReference type="Proteomes" id="UP000006069"/>
    </source>
</evidence>
<evidence type="ECO:0000256" key="1">
    <source>
        <dbReference type="SAM" id="Phobius"/>
    </source>
</evidence>
<keyword evidence="3" id="KW-1185">Reference proteome</keyword>
<sequence length="277" mass="31004">MNALARYFSGAKKTAQNQPWLFGIYLVLRIVVVVVAIRSIFEARYEYALLCILVLVLFAIPDFLERKLQIEIPNVLEGIILFFIFAAEILGEIDAFYVKIPFWDTMLHTLWGFLAAGIGFALADILNRSQASRLQLTPIYMAITAFCFSMTIGALWELFEYTMDTFVGFDMQKDTIVAAFSSVTLDPTNSNVAIHVGDIVSTTITTASGETVVIPNGYLDIGIHDSMADIFVNMCGAIVFSIIGFAYVKNRNNGSKKNFAANFIPRLREIYQETRHS</sequence>
<dbReference type="InterPro" id="IPR014509">
    <property type="entry name" value="YjdF-like"/>
</dbReference>
<keyword evidence="1" id="KW-0812">Transmembrane</keyword>
<feature type="transmembrane region" description="Helical" evidence="1">
    <location>
        <begin position="76"/>
        <end position="98"/>
    </location>
</feature>
<comment type="caution">
    <text evidence="2">The sequence shown here is derived from an EMBL/GenBank/DDBJ whole genome shotgun (WGS) entry which is preliminary data.</text>
</comment>
<evidence type="ECO:0000313" key="2">
    <source>
        <dbReference type="EMBL" id="EJZ83997.1"/>
    </source>
</evidence>
<keyword evidence="1" id="KW-1133">Transmembrane helix</keyword>
<dbReference type="EMBL" id="ADMD01000007">
    <property type="protein sequence ID" value="EJZ83997.1"/>
    <property type="molecule type" value="Genomic_DNA"/>
</dbReference>
<name>K0YK58_9ACTN</name>
<dbReference type="eggNOG" id="COG2865">
    <property type="taxonomic scope" value="Bacteria"/>
</dbReference>